<name>A0A095Z5K3_9BURK</name>
<evidence type="ECO:0000256" key="1">
    <source>
        <dbReference type="ARBA" id="ARBA00022603"/>
    </source>
</evidence>
<comment type="caution">
    <text evidence="4">The sequence shown here is derived from an EMBL/GenBank/DDBJ whole genome shotgun (WGS) entry which is preliminary data.</text>
</comment>
<keyword evidence="5" id="KW-1185">Reference proteome</keyword>
<dbReference type="SUPFAM" id="SSF75217">
    <property type="entry name" value="alpha/beta knot"/>
    <property type="match status" value="1"/>
</dbReference>
<dbReference type="GO" id="GO:0008173">
    <property type="term" value="F:RNA methyltransferase activity"/>
    <property type="evidence" value="ECO:0007669"/>
    <property type="project" value="InterPro"/>
</dbReference>
<dbReference type="InterPro" id="IPR029028">
    <property type="entry name" value="Alpha/beta_knot_MTases"/>
</dbReference>
<dbReference type="CDD" id="cd18095">
    <property type="entry name" value="SpoU-like_rRNA-MTase"/>
    <property type="match status" value="1"/>
</dbReference>
<reference evidence="4 5" key="1">
    <citation type="submission" date="2014-07" db="EMBL/GenBank/DDBJ databases">
        <authorList>
            <person name="McCorrison J."/>
            <person name="Sanka R."/>
            <person name="Torralba M."/>
            <person name="Gillis M."/>
            <person name="Haft D.H."/>
            <person name="Methe B."/>
            <person name="Sutton G."/>
            <person name="Nelson K.E."/>
        </authorList>
    </citation>
    <scope>NUCLEOTIDE SEQUENCE [LARGE SCALE GENOMIC DNA]</scope>
    <source>
        <strain evidence="4 5">DNF00040</strain>
    </source>
</reference>
<evidence type="ECO:0000313" key="4">
    <source>
        <dbReference type="EMBL" id="KGF30005.1"/>
    </source>
</evidence>
<dbReference type="Gene3D" id="3.40.1280.10">
    <property type="match status" value="1"/>
</dbReference>
<dbReference type="InterPro" id="IPR029064">
    <property type="entry name" value="Ribosomal_eL30-like_sf"/>
</dbReference>
<organism evidence="4 5">
    <name type="scientific">Oligella urethralis DNF00040</name>
    <dbReference type="NCBI Taxonomy" id="1401065"/>
    <lineage>
        <taxon>Bacteria</taxon>
        <taxon>Pseudomonadati</taxon>
        <taxon>Pseudomonadota</taxon>
        <taxon>Betaproteobacteria</taxon>
        <taxon>Burkholderiales</taxon>
        <taxon>Alcaligenaceae</taxon>
        <taxon>Oligella</taxon>
    </lineage>
</organism>
<dbReference type="Gene3D" id="3.30.1330.30">
    <property type="match status" value="1"/>
</dbReference>
<dbReference type="InterPro" id="IPR029026">
    <property type="entry name" value="tRNA_m1G_MTases_N"/>
</dbReference>
<sequence length="271" mass="29550">MFSDAKLIDSKNNAFFKRLVKISQNKEKSLCLLEGIHLCQEFLAKADGAQLKAAIFQASAISKAVNEANSELMQLYQCLNSSPTILADQLFKQLCDVPSPQGVIFLIEPAQRPLDELLVDKTMVLVDRVQDPGNLGTIIRTVAAAGIKQLVLSSGTVKAWSPKVLRSAQGAHFAITIFTEVDLKVLVNKLKLPIYATALSDEARSLYALDLARECAWLLGNEGQGVSRELLAQATAEVFIPQAEAVESLNVAVACGIILFEQRRQRLAQVS</sequence>
<dbReference type="RefSeq" id="WP_036559839.1">
    <property type="nucleotide sequence ID" value="NZ_JRNI01000031.1"/>
</dbReference>
<feature type="domain" description="tRNA/rRNA methyltransferase SpoU type" evidence="3">
    <location>
        <begin position="123"/>
        <end position="260"/>
    </location>
</feature>
<evidence type="ECO:0000256" key="2">
    <source>
        <dbReference type="ARBA" id="ARBA00022679"/>
    </source>
</evidence>
<dbReference type="eggNOG" id="COG0566">
    <property type="taxonomic scope" value="Bacteria"/>
</dbReference>
<dbReference type="Proteomes" id="UP000029629">
    <property type="component" value="Unassembled WGS sequence"/>
</dbReference>
<accession>A0A095Z5K3</accession>
<protein>
    <recommendedName>
        <fullName evidence="3">tRNA/rRNA methyltransferase SpoU type domain-containing protein</fullName>
    </recommendedName>
</protein>
<dbReference type="PANTHER" id="PTHR43191">
    <property type="entry name" value="RRNA METHYLTRANSFERASE 3"/>
    <property type="match status" value="1"/>
</dbReference>
<dbReference type="SUPFAM" id="SSF55315">
    <property type="entry name" value="L30e-like"/>
    <property type="match status" value="1"/>
</dbReference>
<evidence type="ECO:0000259" key="3">
    <source>
        <dbReference type="Pfam" id="PF00588"/>
    </source>
</evidence>
<dbReference type="GO" id="GO:0032259">
    <property type="term" value="P:methylation"/>
    <property type="evidence" value="ECO:0007669"/>
    <property type="project" value="UniProtKB-KW"/>
</dbReference>
<dbReference type="OrthoDB" id="9794400at2"/>
<dbReference type="GO" id="GO:0003723">
    <property type="term" value="F:RNA binding"/>
    <property type="evidence" value="ECO:0007669"/>
    <property type="project" value="InterPro"/>
</dbReference>
<dbReference type="GO" id="GO:0006396">
    <property type="term" value="P:RNA processing"/>
    <property type="evidence" value="ECO:0007669"/>
    <property type="project" value="InterPro"/>
</dbReference>
<proteinExistence type="predicted"/>
<dbReference type="InterPro" id="IPR001537">
    <property type="entry name" value="SpoU_MeTrfase"/>
</dbReference>
<dbReference type="EMBL" id="JRNI01000031">
    <property type="protein sequence ID" value="KGF30005.1"/>
    <property type="molecule type" value="Genomic_DNA"/>
</dbReference>
<dbReference type="Pfam" id="PF00588">
    <property type="entry name" value="SpoU_methylase"/>
    <property type="match status" value="1"/>
</dbReference>
<dbReference type="InterPro" id="IPR051259">
    <property type="entry name" value="rRNA_Methyltransferase"/>
</dbReference>
<dbReference type="AlphaFoldDB" id="A0A095Z5K3"/>
<gene>
    <name evidence="4" type="ORF">HMPREF2130_08065</name>
</gene>
<evidence type="ECO:0000313" key="5">
    <source>
        <dbReference type="Proteomes" id="UP000029629"/>
    </source>
</evidence>
<keyword evidence="2" id="KW-0808">Transferase</keyword>
<dbReference type="PANTHER" id="PTHR43191:SF2">
    <property type="entry name" value="RRNA METHYLTRANSFERASE 3, MITOCHONDRIAL"/>
    <property type="match status" value="1"/>
</dbReference>
<keyword evidence="1" id="KW-0489">Methyltransferase</keyword>